<dbReference type="InterPro" id="IPR012340">
    <property type="entry name" value="NA-bd_OB-fold"/>
</dbReference>
<dbReference type="SUPFAM" id="SSF110324">
    <property type="entry name" value="Ribosomal L27 protein-like"/>
    <property type="match status" value="1"/>
</dbReference>
<dbReference type="InterPro" id="IPR019495">
    <property type="entry name" value="EXOSC1_C"/>
</dbReference>
<evidence type="ECO:0000256" key="2">
    <source>
        <dbReference type="ARBA" id="ARBA00022490"/>
    </source>
</evidence>
<dbReference type="OrthoDB" id="440760at2759"/>
<dbReference type="SUPFAM" id="SSF50249">
    <property type="entry name" value="Nucleic acid-binding proteins"/>
    <property type="match status" value="1"/>
</dbReference>
<name>A0A0D8XPG9_DICVI</name>
<dbReference type="Gene3D" id="2.40.50.140">
    <property type="entry name" value="Nucleic acid-binding proteins"/>
    <property type="match status" value="1"/>
</dbReference>
<feature type="domain" description="Exosome complex component CSL4 C-terminal" evidence="4">
    <location>
        <begin position="107"/>
        <end position="149"/>
    </location>
</feature>
<comment type="subcellular location">
    <subcellularLocation>
        <location evidence="1">Nucleus</location>
        <location evidence="1">Nucleolus</location>
    </subcellularLocation>
</comment>
<dbReference type="Proteomes" id="UP000053766">
    <property type="component" value="Unassembled WGS sequence"/>
</dbReference>
<dbReference type="GO" id="GO:0000176">
    <property type="term" value="C:nuclear exosome (RNase complex)"/>
    <property type="evidence" value="ECO:0007669"/>
    <property type="project" value="TreeGrafter"/>
</dbReference>
<evidence type="ECO:0000313" key="6">
    <source>
        <dbReference type="EMBL" id="KJH44256.1"/>
    </source>
</evidence>
<dbReference type="STRING" id="29172.A0A0D8XPG9"/>
<evidence type="ECO:0000256" key="1">
    <source>
        <dbReference type="ARBA" id="ARBA00004604"/>
    </source>
</evidence>
<evidence type="ECO:0000259" key="4">
    <source>
        <dbReference type="Pfam" id="PF10447"/>
    </source>
</evidence>
<accession>A0A0D8XPG9</accession>
<dbReference type="EMBL" id="KN716488">
    <property type="protein sequence ID" value="KJH44256.1"/>
    <property type="molecule type" value="Genomic_DNA"/>
</dbReference>
<dbReference type="GO" id="GO:0003723">
    <property type="term" value="F:RNA binding"/>
    <property type="evidence" value="ECO:0007669"/>
    <property type="project" value="InterPro"/>
</dbReference>
<sequence>MESSGCAVRTVIPGDALYSSKEGYECGRGVYELRGFIRAARVGYVFLSEKTNPTSSKTVKVVEVLNSDGSFTYQVPFIGAIVTAKVVEISDRSAKCTMIRIEDTILQKGASFSAIIRKEDMRDDVKLDQFKVRECVLPGDYIIASVISTGDSYYLLSICDSRLGVVAVKSPSKNQWLSPTSYEAQSLGPRKVAIIPNTLPQINSLSINE</sequence>
<evidence type="ECO:0000313" key="7">
    <source>
        <dbReference type="Proteomes" id="UP000053766"/>
    </source>
</evidence>
<keyword evidence="2" id="KW-0963">Cytoplasm</keyword>
<keyword evidence="7" id="KW-1185">Reference proteome</keyword>
<organism evidence="6 7">
    <name type="scientific">Dictyocaulus viviparus</name>
    <name type="common">Bovine lungworm</name>
    <dbReference type="NCBI Taxonomy" id="29172"/>
    <lineage>
        <taxon>Eukaryota</taxon>
        <taxon>Metazoa</taxon>
        <taxon>Ecdysozoa</taxon>
        <taxon>Nematoda</taxon>
        <taxon>Chromadorea</taxon>
        <taxon>Rhabditida</taxon>
        <taxon>Rhabditina</taxon>
        <taxon>Rhabditomorpha</taxon>
        <taxon>Strongyloidea</taxon>
        <taxon>Metastrongylidae</taxon>
        <taxon>Dictyocaulus</taxon>
    </lineage>
</organism>
<evidence type="ECO:0000256" key="3">
    <source>
        <dbReference type="ARBA" id="ARBA00022835"/>
    </source>
</evidence>
<dbReference type="PANTHER" id="PTHR12686">
    <property type="entry name" value="3'-5' EXORIBONUCLEASE CSL4-RELATED"/>
    <property type="match status" value="1"/>
</dbReference>
<evidence type="ECO:0000259" key="5">
    <source>
        <dbReference type="Pfam" id="PF14382"/>
    </source>
</evidence>
<reference evidence="6 7" key="1">
    <citation type="submission" date="2013-11" db="EMBL/GenBank/DDBJ databases">
        <title>Draft genome of the bovine lungworm Dictyocaulus viviparus.</title>
        <authorList>
            <person name="Mitreva M."/>
        </authorList>
    </citation>
    <scope>NUCLEOTIDE SEQUENCE [LARGE SCALE GENOMIC DNA]</scope>
    <source>
        <strain evidence="6 7">HannoverDv2000</strain>
    </source>
</reference>
<reference evidence="7" key="2">
    <citation type="journal article" date="2016" name="Sci. Rep.">
        <title>Dictyocaulus viviparus genome, variome and transcriptome elucidate lungworm biology and support future intervention.</title>
        <authorList>
            <person name="McNulty S.N."/>
            <person name="Strube C."/>
            <person name="Rosa B.A."/>
            <person name="Martin J.C."/>
            <person name="Tyagi R."/>
            <person name="Choi Y.J."/>
            <person name="Wang Q."/>
            <person name="Hallsworth Pepin K."/>
            <person name="Zhang X."/>
            <person name="Ozersky P."/>
            <person name="Wilson R.K."/>
            <person name="Sternberg P.W."/>
            <person name="Gasser R.B."/>
            <person name="Mitreva M."/>
        </authorList>
    </citation>
    <scope>NUCLEOTIDE SEQUENCE [LARGE SCALE GENOMIC DNA]</scope>
    <source>
        <strain evidence="7">HannoverDv2000</strain>
    </source>
</reference>
<dbReference type="AlphaFoldDB" id="A0A0D8XPG9"/>
<dbReference type="Gene3D" id="2.40.50.100">
    <property type="match status" value="1"/>
</dbReference>
<protein>
    <submittedName>
        <fullName evidence="6">Uncharacterized protein</fullName>
    </submittedName>
</protein>
<dbReference type="Pfam" id="PF10447">
    <property type="entry name" value="EXOSC1"/>
    <property type="match status" value="1"/>
</dbReference>
<gene>
    <name evidence="6" type="ORF">DICVIV_09728</name>
</gene>
<dbReference type="GO" id="GO:0006396">
    <property type="term" value="P:RNA processing"/>
    <property type="evidence" value="ECO:0007669"/>
    <property type="project" value="InterPro"/>
</dbReference>
<dbReference type="GO" id="GO:0005737">
    <property type="term" value="C:cytoplasm"/>
    <property type="evidence" value="ECO:0007669"/>
    <property type="project" value="TreeGrafter"/>
</dbReference>
<feature type="domain" description="Exosome complex component N-terminal" evidence="5">
    <location>
        <begin position="11"/>
        <end position="45"/>
    </location>
</feature>
<dbReference type="Pfam" id="PF14382">
    <property type="entry name" value="ECR1_N"/>
    <property type="match status" value="1"/>
</dbReference>
<dbReference type="InterPro" id="IPR039771">
    <property type="entry name" value="Csl4"/>
</dbReference>
<proteinExistence type="predicted"/>
<keyword evidence="3" id="KW-0271">Exosome</keyword>
<dbReference type="GO" id="GO:0005730">
    <property type="term" value="C:nucleolus"/>
    <property type="evidence" value="ECO:0007669"/>
    <property type="project" value="UniProtKB-SubCell"/>
</dbReference>
<dbReference type="PANTHER" id="PTHR12686:SF8">
    <property type="entry name" value="EXOSOME COMPLEX COMPONENT CSL4"/>
    <property type="match status" value="1"/>
</dbReference>
<dbReference type="InterPro" id="IPR025721">
    <property type="entry name" value="Exosome_cplx_N_dom"/>
</dbReference>